<keyword evidence="3" id="KW-1185">Reference proteome</keyword>
<dbReference type="EMBL" id="CP034999">
    <property type="protein sequence ID" value="QAS80852.1"/>
    <property type="molecule type" value="Genomic_DNA"/>
</dbReference>
<accession>A0AAE5WQZ5</accession>
<keyword evidence="1" id="KW-0812">Transmembrane</keyword>
<dbReference type="AlphaFoldDB" id="A0AAE5WQZ5"/>
<dbReference type="KEGG" id="rad:CO657_22665"/>
<keyword evidence="2" id="KW-0614">Plasmid</keyword>
<keyword evidence="1" id="KW-1133">Transmembrane helix</keyword>
<sequence>MQLRFWASLVVFIGSYFPLSLILLVQDFKYEVLWAPICWPPNGNTCALPLRNGSLSLSIFVLSLICVFITLGVLSTVRPKTPIRVHEAKYIPAELMSYTLPYVVSFMSLDYRDTGKFVGLLIFLGWMFLITYRSGQLILNPLLAVFGWRLYEVSLSYPGDEKRYPVRAMSKDDLQLPGPADAATIQDVMLIKSKRPKADDS</sequence>
<keyword evidence="1" id="KW-0472">Membrane</keyword>
<feature type="transmembrane region" description="Helical" evidence="1">
    <location>
        <begin position="115"/>
        <end position="132"/>
    </location>
</feature>
<proteinExistence type="predicted"/>
<feature type="transmembrane region" description="Helical" evidence="1">
    <location>
        <begin position="57"/>
        <end position="78"/>
    </location>
</feature>
<dbReference type="RefSeq" id="WP_054185925.1">
    <property type="nucleotide sequence ID" value="NZ_CP034999.1"/>
</dbReference>
<protein>
    <submittedName>
        <fullName evidence="2">Uncharacterized protein</fullName>
    </submittedName>
</protein>
<name>A0AAE5WQZ5_9HYPH</name>
<geneLocation type="plasmid" evidence="3">
    <name>prapfh23a</name>
</geneLocation>
<evidence type="ECO:0000313" key="3">
    <source>
        <dbReference type="Proteomes" id="UP000220927"/>
    </source>
</evidence>
<evidence type="ECO:0000256" key="1">
    <source>
        <dbReference type="SAM" id="Phobius"/>
    </source>
</evidence>
<evidence type="ECO:0000313" key="2">
    <source>
        <dbReference type="EMBL" id="QAS80852.1"/>
    </source>
</evidence>
<feature type="transmembrane region" description="Helical" evidence="1">
    <location>
        <begin position="5"/>
        <end position="25"/>
    </location>
</feature>
<gene>
    <name evidence="2" type="ORF">CO657_22665</name>
</gene>
<organism evidence="2 3">
    <name type="scientific">Rhizobium acidisoli</name>
    <dbReference type="NCBI Taxonomy" id="1538158"/>
    <lineage>
        <taxon>Bacteria</taxon>
        <taxon>Pseudomonadati</taxon>
        <taxon>Pseudomonadota</taxon>
        <taxon>Alphaproteobacteria</taxon>
        <taxon>Hyphomicrobiales</taxon>
        <taxon>Rhizobiaceae</taxon>
        <taxon>Rhizobium/Agrobacterium group</taxon>
        <taxon>Rhizobium</taxon>
    </lineage>
</organism>
<dbReference type="Proteomes" id="UP000220927">
    <property type="component" value="Plasmid pRapFH23a"/>
</dbReference>
<reference evidence="2 3" key="1">
    <citation type="submission" date="2019-01" db="EMBL/GenBank/DDBJ databases">
        <title>Genomic insights into the origins and evolution of symbiotic genes in the Phaseolus vulgaris microsymbionts.</title>
        <authorList>
            <person name="Tong W."/>
        </authorList>
    </citation>
    <scope>NUCLEOTIDE SEQUENCE [LARGE SCALE GENOMIC DNA]</scope>
    <source>
        <strain evidence="2 3">FH23</strain>
        <plasmid evidence="3">prapfh23a</plasmid>
    </source>
</reference>